<feature type="non-terminal residue" evidence="1">
    <location>
        <position position="57"/>
    </location>
</feature>
<gene>
    <name evidence="1" type="ORF">CDV31_004808</name>
</gene>
<dbReference type="EMBL" id="NIZV01000047">
    <property type="protein sequence ID" value="RSM15866.1"/>
    <property type="molecule type" value="Genomic_DNA"/>
</dbReference>
<dbReference type="Proteomes" id="UP000288429">
    <property type="component" value="Unassembled WGS sequence"/>
</dbReference>
<reference evidence="1 2" key="1">
    <citation type="submission" date="2017-06" db="EMBL/GenBank/DDBJ databases">
        <title>Cmopartive genomic analysis of Ambrosia Fusariam Clade fungi.</title>
        <authorList>
            <person name="Stajich J.E."/>
            <person name="Carrillo J."/>
            <person name="Kijimoto T."/>
            <person name="Eskalen A."/>
            <person name="O'Donnell K."/>
            <person name="Kasson M."/>
        </authorList>
    </citation>
    <scope>NUCLEOTIDE SEQUENCE [LARGE SCALE GENOMIC DNA]</scope>
    <source>
        <strain evidence="1 2">NRRL 20438</strain>
    </source>
</reference>
<evidence type="ECO:0000313" key="2">
    <source>
        <dbReference type="Proteomes" id="UP000288429"/>
    </source>
</evidence>
<sequence length="57" mass="6650">MDDNEPQSLEQIVDGLGRAYDENDVSYDEDQQLYDERSREELEYEGMGNFLDEILAS</sequence>
<accession>A0A428UNK9</accession>
<comment type="caution">
    <text evidence="1">The sequence shown here is derived from an EMBL/GenBank/DDBJ whole genome shotgun (WGS) entry which is preliminary data.</text>
</comment>
<name>A0A428UNK9_9HYPO</name>
<evidence type="ECO:0000313" key="1">
    <source>
        <dbReference type="EMBL" id="RSM15866.1"/>
    </source>
</evidence>
<keyword evidence="2" id="KW-1185">Reference proteome</keyword>
<dbReference type="AlphaFoldDB" id="A0A428UNK9"/>
<proteinExistence type="predicted"/>
<organism evidence="1 2">
    <name type="scientific">Fusarium ambrosium</name>
    <dbReference type="NCBI Taxonomy" id="131363"/>
    <lineage>
        <taxon>Eukaryota</taxon>
        <taxon>Fungi</taxon>
        <taxon>Dikarya</taxon>
        <taxon>Ascomycota</taxon>
        <taxon>Pezizomycotina</taxon>
        <taxon>Sordariomycetes</taxon>
        <taxon>Hypocreomycetidae</taxon>
        <taxon>Hypocreales</taxon>
        <taxon>Nectriaceae</taxon>
        <taxon>Fusarium</taxon>
        <taxon>Fusarium solani species complex</taxon>
    </lineage>
</organism>
<protein>
    <submittedName>
        <fullName evidence="1">Uncharacterized protein</fullName>
    </submittedName>
</protein>